<evidence type="ECO:0000256" key="8">
    <source>
        <dbReference type="PROSITE-ProRule" id="PRU00169"/>
    </source>
</evidence>
<comment type="caution">
    <text evidence="8">Lacks conserved residue(s) required for the propagation of feature annotation.</text>
</comment>
<evidence type="ECO:0000256" key="2">
    <source>
        <dbReference type="ARBA" id="ARBA00022490"/>
    </source>
</evidence>
<dbReference type="GO" id="GO:0032993">
    <property type="term" value="C:protein-DNA complex"/>
    <property type="evidence" value="ECO:0007669"/>
    <property type="project" value="TreeGrafter"/>
</dbReference>
<dbReference type="GO" id="GO:0006355">
    <property type="term" value="P:regulation of DNA-templated transcription"/>
    <property type="evidence" value="ECO:0007669"/>
    <property type="project" value="TreeGrafter"/>
</dbReference>
<keyword evidence="3" id="KW-0597">Phosphoprotein</keyword>
<dbReference type="GO" id="GO:0000976">
    <property type="term" value="F:transcription cis-regulatory region binding"/>
    <property type="evidence" value="ECO:0007669"/>
    <property type="project" value="TreeGrafter"/>
</dbReference>
<gene>
    <name evidence="10" type="ORF">NVV43_31800</name>
</gene>
<dbReference type="SUPFAM" id="SSF52172">
    <property type="entry name" value="CheY-like"/>
    <property type="match status" value="1"/>
</dbReference>
<dbReference type="Gene3D" id="6.10.250.690">
    <property type="match status" value="1"/>
</dbReference>
<dbReference type="PROSITE" id="PS50110">
    <property type="entry name" value="RESPONSE_REGULATORY"/>
    <property type="match status" value="1"/>
</dbReference>
<dbReference type="PANTHER" id="PTHR48111">
    <property type="entry name" value="REGULATOR OF RPOS"/>
    <property type="match status" value="1"/>
</dbReference>
<proteinExistence type="predicted"/>
<dbReference type="InterPro" id="IPR001789">
    <property type="entry name" value="Sig_transdc_resp-reg_receiver"/>
</dbReference>
<comment type="subcellular location">
    <subcellularLocation>
        <location evidence="1">Cytoplasm</location>
    </subcellularLocation>
</comment>
<evidence type="ECO:0000313" key="11">
    <source>
        <dbReference type="Proteomes" id="UP001206878"/>
    </source>
</evidence>
<evidence type="ECO:0000256" key="4">
    <source>
        <dbReference type="ARBA" id="ARBA00023012"/>
    </source>
</evidence>
<protein>
    <submittedName>
        <fullName evidence="10">Response regulator</fullName>
    </submittedName>
</protein>
<keyword evidence="6" id="KW-0238">DNA-binding</keyword>
<evidence type="ECO:0000313" key="10">
    <source>
        <dbReference type="EMBL" id="MCR6679939.1"/>
    </source>
</evidence>
<feature type="non-terminal residue" evidence="10">
    <location>
        <position position="77"/>
    </location>
</feature>
<comment type="caution">
    <text evidence="10">The sequence shown here is derived from an EMBL/GenBank/DDBJ whole genome shotgun (WGS) entry which is preliminary data.</text>
</comment>
<evidence type="ECO:0000256" key="1">
    <source>
        <dbReference type="ARBA" id="ARBA00004496"/>
    </source>
</evidence>
<dbReference type="InterPro" id="IPR011006">
    <property type="entry name" value="CheY-like_superfamily"/>
</dbReference>
<evidence type="ECO:0000256" key="5">
    <source>
        <dbReference type="ARBA" id="ARBA00023015"/>
    </source>
</evidence>
<dbReference type="EMBL" id="JANPXH010002017">
    <property type="protein sequence ID" value="MCR6679939.1"/>
    <property type="molecule type" value="Genomic_DNA"/>
</dbReference>
<reference evidence="10" key="1">
    <citation type="submission" date="2022-07" db="EMBL/GenBank/DDBJ databases">
        <title>Diversity of ethanolamine utilization by human commensal Escherichia coli.</title>
        <authorList>
            <person name="Jubelin G."/>
        </authorList>
    </citation>
    <scope>NUCLEOTIDE SEQUENCE</scope>
    <source>
        <strain evidence="10">S1</strain>
    </source>
</reference>
<evidence type="ECO:0000256" key="6">
    <source>
        <dbReference type="ARBA" id="ARBA00023125"/>
    </source>
</evidence>
<keyword evidence="7" id="KW-0804">Transcription</keyword>
<sequence length="77" mass="8708">LLVHSFVFLLLVVMMRINIGIDSFKALRVTHQSAVFMLTGRGSELDRGVVLELGADDFLPKPFNDRELVARIRAILR</sequence>
<dbReference type="GO" id="GO:0005829">
    <property type="term" value="C:cytosol"/>
    <property type="evidence" value="ECO:0007669"/>
    <property type="project" value="TreeGrafter"/>
</dbReference>
<name>A0AAW5N2A3_9ESCH</name>
<organism evidence="10 11">
    <name type="scientific">Escherichia marmotae</name>
    <dbReference type="NCBI Taxonomy" id="1499973"/>
    <lineage>
        <taxon>Bacteria</taxon>
        <taxon>Pseudomonadati</taxon>
        <taxon>Pseudomonadota</taxon>
        <taxon>Gammaproteobacteria</taxon>
        <taxon>Enterobacterales</taxon>
        <taxon>Enterobacteriaceae</taxon>
        <taxon>Escherichia</taxon>
    </lineage>
</organism>
<dbReference type="Pfam" id="PF00072">
    <property type="entry name" value="Response_reg"/>
    <property type="match status" value="1"/>
</dbReference>
<keyword evidence="2" id="KW-0963">Cytoplasm</keyword>
<dbReference type="InterPro" id="IPR039420">
    <property type="entry name" value="WalR-like"/>
</dbReference>
<feature type="non-terminal residue" evidence="10">
    <location>
        <position position="1"/>
    </location>
</feature>
<feature type="domain" description="Response regulatory" evidence="9">
    <location>
        <begin position="1"/>
        <end position="76"/>
    </location>
</feature>
<evidence type="ECO:0000256" key="7">
    <source>
        <dbReference type="ARBA" id="ARBA00023163"/>
    </source>
</evidence>
<dbReference type="GO" id="GO:0000156">
    <property type="term" value="F:phosphorelay response regulator activity"/>
    <property type="evidence" value="ECO:0007669"/>
    <property type="project" value="TreeGrafter"/>
</dbReference>
<dbReference type="Proteomes" id="UP001206878">
    <property type="component" value="Unassembled WGS sequence"/>
</dbReference>
<dbReference type="AlphaFoldDB" id="A0AAW5N2A3"/>
<evidence type="ECO:0000259" key="9">
    <source>
        <dbReference type="PROSITE" id="PS50110"/>
    </source>
</evidence>
<accession>A0AAW5N2A3</accession>
<keyword evidence="4" id="KW-0902">Two-component regulatory system</keyword>
<evidence type="ECO:0000256" key="3">
    <source>
        <dbReference type="ARBA" id="ARBA00022553"/>
    </source>
</evidence>
<dbReference type="PANTHER" id="PTHR48111:SF39">
    <property type="entry name" value="TRANSCRIPTIONAL REGULATORY PROTEIN CPXR"/>
    <property type="match status" value="1"/>
</dbReference>
<keyword evidence="5" id="KW-0805">Transcription regulation</keyword>